<feature type="transmembrane region" description="Helical" evidence="8">
    <location>
        <begin position="118"/>
        <end position="136"/>
    </location>
</feature>
<feature type="transmembrane region" description="Helical" evidence="8">
    <location>
        <begin position="33"/>
        <end position="51"/>
    </location>
</feature>
<comment type="caution">
    <text evidence="9">The sequence shown here is derived from an EMBL/GenBank/DDBJ whole genome shotgun (WGS) entry which is preliminary data.</text>
</comment>
<feature type="transmembrane region" description="Helical" evidence="8">
    <location>
        <begin position="265"/>
        <end position="280"/>
    </location>
</feature>
<evidence type="ECO:0000256" key="8">
    <source>
        <dbReference type="SAM" id="Phobius"/>
    </source>
</evidence>
<dbReference type="CDD" id="cd23110">
    <property type="entry name" value="GRP"/>
    <property type="match status" value="1"/>
</dbReference>
<reference evidence="9 10" key="1">
    <citation type="submission" date="2024-09" db="EMBL/GenBank/DDBJ databases">
        <authorList>
            <person name="Sun Q."/>
            <person name="Mori K."/>
        </authorList>
    </citation>
    <scope>NUCLEOTIDE SEQUENCE [LARGE SCALE GENOMIC DNA]</scope>
    <source>
        <strain evidence="9 10">TBRC 4576</strain>
    </source>
</reference>
<dbReference type="Pfam" id="PF06800">
    <property type="entry name" value="Sugar_transport"/>
    <property type="match status" value="1"/>
</dbReference>
<accession>A0ABV5WV76</accession>
<evidence type="ECO:0000256" key="5">
    <source>
        <dbReference type="ARBA" id="ARBA00022692"/>
    </source>
</evidence>
<evidence type="ECO:0000256" key="3">
    <source>
        <dbReference type="ARBA" id="ARBA00022448"/>
    </source>
</evidence>
<protein>
    <submittedName>
        <fullName evidence="9">GRP family sugar transporter</fullName>
    </submittedName>
</protein>
<keyword evidence="4 9" id="KW-0762">Sugar transport</keyword>
<keyword evidence="6 8" id="KW-1133">Transmembrane helix</keyword>
<proteinExistence type="inferred from homology"/>
<organism evidence="9 10">
    <name type="scientific">Lactiplantibacillus modestisalitolerans</name>
    <dbReference type="NCBI Taxonomy" id="1457219"/>
    <lineage>
        <taxon>Bacteria</taxon>
        <taxon>Bacillati</taxon>
        <taxon>Bacillota</taxon>
        <taxon>Bacilli</taxon>
        <taxon>Lactobacillales</taxon>
        <taxon>Lactobacillaceae</taxon>
        <taxon>Lactiplantibacillus</taxon>
    </lineage>
</organism>
<feature type="transmembrane region" description="Helical" evidence="8">
    <location>
        <begin position="57"/>
        <end position="80"/>
    </location>
</feature>
<evidence type="ECO:0000256" key="2">
    <source>
        <dbReference type="ARBA" id="ARBA00006117"/>
    </source>
</evidence>
<dbReference type="SUPFAM" id="SSF103481">
    <property type="entry name" value="Multidrug resistance efflux transporter EmrE"/>
    <property type="match status" value="1"/>
</dbReference>
<dbReference type="InterPro" id="IPR010651">
    <property type="entry name" value="Sugar_transport"/>
</dbReference>
<evidence type="ECO:0000256" key="7">
    <source>
        <dbReference type="ARBA" id="ARBA00023136"/>
    </source>
</evidence>
<name>A0ABV5WV76_9LACO</name>
<feature type="transmembrane region" description="Helical" evidence="8">
    <location>
        <begin position="148"/>
        <end position="165"/>
    </location>
</feature>
<keyword evidence="5 8" id="KW-0812">Transmembrane</keyword>
<feature type="transmembrane region" description="Helical" evidence="8">
    <location>
        <begin position="234"/>
        <end position="253"/>
    </location>
</feature>
<evidence type="ECO:0000313" key="9">
    <source>
        <dbReference type="EMBL" id="MFB9770047.1"/>
    </source>
</evidence>
<keyword evidence="3" id="KW-0813">Transport</keyword>
<evidence type="ECO:0000256" key="1">
    <source>
        <dbReference type="ARBA" id="ARBA00004651"/>
    </source>
</evidence>
<keyword evidence="7 8" id="KW-0472">Membrane</keyword>
<evidence type="ECO:0000256" key="4">
    <source>
        <dbReference type="ARBA" id="ARBA00022597"/>
    </source>
</evidence>
<dbReference type="EMBL" id="JBHLZY010000024">
    <property type="protein sequence ID" value="MFB9770047.1"/>
    <property type="molecule type" value="Genomic_DNA"/>
</dbReference>
<evidence type="ECO:0000313" key="10">
    <source>
        <dbReference type="Proteomes" id="UP001589691"/>
    </source>
</evidence>
<feature type="transmembrane region" description="Helical" evidence="8">
    <location>
        <begin position="6"/>
        <end position="21"/>
    </location>
</feature>
<evidence type="ECO:0000256" key="6">
    <source>
        <dbReference type="ARBA" id="ARBA00022989"/>
    </source>
</evidence>
<gene>
    <name evidence="9" type="ORF">ACFFLI_09260</name>
</gene>
<comment type="similarity">
    <text evidence="2">Belongs to the GRP transporter (TC 2.A.7.5) family.</text>
</comment>
<sequence>MWAITIGLIPALCWGVLPIWIRKFAGGTFRQQLIGTTVGITIVAAGLTWGLHLHCQWSAALLFFASGFCWSFGQGGQYYGYEKLGVSTTMPLSTAMQIVGNSIIGGLLFHEWSGLPDILLSLVMLLIILFGVALTNQRLHLQAGQARYYLILAVSTIGYWGYSALPHYAQVGSNLNGFLPQALGMLSAALLIGATKTREVWRPATGKNVSSGIIFSAAAATYLVSLSLNGMVNAFILSQLNVIVSTLIGGFVLNEFIHGQARRSVFGLVILLTGATGLVML</sequence>
<dbReference type="RefSeq" id="WP_137642508.1">
    <property type="nucleotide sequence ID" value="NZ_BJEA01000009.1"/>
</dbReference>
<dbReference type="Proteomes" id="UP001589691">
    <property type="component" value="Unassembled WGS sequence"/>
</dbReference>
<keyword evidence="10" id="KW-1185">Reference proteome</keyword>
<comment type="subcellular location">
    <subcellularLocation>
        <location evidence="1">Cell membrane</location>
        <topology evidence="1">Multi-pass membrane protein</topology>
    </subcellularLocation>
</comment>
<feature type="transmembrane region" description="Helical" evidence="8">
    <location>
        <begin position="177"/>
        <end position="197"/>
    </location>
</feature>
<dbReference type="InterPro" id="IPR037185">
    <property type="entry name" value="EmrE-like"/>
</dbReference>
<feature type="transmembrane region" description="Helical" evidence="8">
    <location>
        <begin position="209"/>
        <end position="228"/>
    </location>
</feature>